<reference evidence="1 2" key="1">
    <citation type="journal article" date="2018" name="Front. Plant Sci.">
        <title>Red Clover (Trifolium pratense) and Zigzag Clover (T. medium) - A Picture of Genomic Similarities and Differences.</title>
        <authorList>
            <person name="Dluhosova J."/>
            <person name="Istvanek J."/>
            <person name="Nedelnik J."/>
            <person name="Repkova J."/>
        </authorList>
    </citation>
    <scope>NUCLEOTIDE SEQUENCE [LARGE SCALE GENOMIC DNA]</scope>
    <source>
        <strain evidence="2">cv. 10/8</strain>
        <tissue evidence="1">Leaf</tissue>
    </source>
</reference>
<name>A0A392SHA9_9FABA</name>
<organism evidence="1 2">
    <name type="scientific">Trifolium medium</name>
    <dbReference type="NCBI Taxonomy" id="97028"/>
    <lineage>
        <taxon>Eukaryota</taxon>
        <taxon>Viridiplantae</taxon>
        <taxon>Streptophyta</taxon>
        <taxon>Embryophyta</taxon>
        <taxon>Tracheophyta</taxon>
        <taxon>Spermatophyta</taxon>
        <taxon>Magnoliopsida</taxon>
        <taxon>eudicotyledons</taxon>
        <taxon>Gunneridae</taxon>
        <taxon>Pentapetalae</taxon>
        <taxon>rosids</taxon>
        <taxon>fabids</taxon>
        <taxon>Fabales</taxon>
        <taxon>Fabaceae</taxon>
        <taxon>Papilionoideae</taxon>
        <taxon>50 kb inversion clade</taxon>
        <taxon>NPAAA clade</taxon>
        <taxon>Hologalegina</taxon>
        <taxon>IRL clade</taxon>
        <taxon>Trifolieae</taxon>
        <taxon>Trifolium</taxon>
    </lineage>
</organism>
<dbReference type="EMBL" id="LXQA010371016">
    <property type="protein sequence ID" value="MCI47330.1"/>
    <property type="molecule type" value="Genomic_DNA"/>
</dbReference>
<dbReference type="AlphaFoldDB" id="A0A392SHA9"/>
<accession>A0A392SHA9</accession>
<comment type="caution">
    <text evidence="1">The sequence shown here is derived from an EMBL/GenBank/DDBJ whole genome shotgun (WGS) entry which is preliminary data.</text>
</comment>
<protein>
    <submittedName>
        <fullName evidence="1">Uncharacterized protein</fullName>
    </submittedName>
</protein>
<sequence>FMGAGRAFEQKHCLLRQAQAHVRGARL</sequence>
<keyword evidence="2" id="KW-1185">Reference proteome</keyword>
<evidence type="ECO:0000313" key="2">
    <source>
        <dbReference type="Proteomes" id="UP000265520"/>
    </source>
</evidence>
<evidence type="ECO:0000313" key="1">
    <source>
        <dbReference type="EMBL" id="MCI47330.1"/>
    </source>
</evidence>
<dbReference type="Proteomes" id="UP000265520">
    <property type="component" value="Unassembled WGS sequence"/>
</dbReference>
<feature type="non-terminal residue" evidence="1">
    <location>
        <position position="1"/>
    </location>
</feature>
<proteinExistence type="predicted"/>